<sequence length="90" mass="9846">MRAPRHRNSTRDREKAELSTLRGLAAELESSHKKARGQRGSAFPNAKPVPDKQQNALIGFSTTEYKAMPTGSSVCGSYYTRNDGLARPPA</sequence>
<proteinExistence type="predicted"/>
<dbReference type="RefSeq" id="XP_008908951.1">
    <property type="nucleotide sequence ID" value="XM_008910703.1"/>
</dbReference>
<evidence type="ECO:0000313" key="3">
    <source>
        <dbReference type="Proteomes" id="UP000018817"/>
    </source>
</evidence>
<feature type="region of interest" description="Disordered" evidence="1">
    <location>
        <begin position="26"/>
        <end position="53"/>
    </location>
</feature>
<dbReference type="VEuPathDB" id="FungiDB:PPTG_23460"/>
<dbReference type="AlphaFoldDB" id="W2PYC9"/>
<evidence type="ECO:0000256" key="1">
    <source>
        <dbReference type="SAM" id="MobiDB-lite"/>
    </source>
</evidence>
<gene>
    <name evidence="2" type="ORF">PPTG_23460</name>
</gene>
<protein>
    <submittedName>
        <fullName evidence="2">Uncharacterized protein</fullName>
    </submittedName>
</protein>
<feature type="region of interest" description="Disordered" evidence="1">
    <location>
        <begin position="71"/>
        <end position="90"/>
    </location>
</feature>
<evidence type="ECO:0000313" key="2">
    <source>
        <dbReference type="EMBL" id="ETN05887.1"/>
    </source>
</evidence>
<reference evidence="2 3" key="2">
    <citation type="submission" date="2013-11" db="EMBL/GenBank/DDBJ databases">
        <title>The Genome Sequence of Phytophthora parasitica INRA-310.</title>
        <authorList>
            <consortium name="The Broad Institute Genomics Platform"/>
            <person name="Russ C."/>
            <person name="Tyler B."/>
            <person name="Panabieres F."/>
            <person name="Shan W."/>
            <person name="Tripathy S."/>
            <person name="Grunwald N."/>
            <person name="Machado M."/>
            <person name="Johnson C.S."/>
            <person name="Arredondo F."/>
            <person name="Hong C."/>
            <person name="Coffey M."/>
            <person name="Young S.K."/>
            <person name="Zeng Q."/>
            <person name="Gargeya S."/>
            <person name="Fitzgerald M."/>
            <person name="Abouelleil A."/>
            <person name="Alvarado L."/>
            <person name="Chapman S.B."/>
            <person name="Gainer-Dewar J."/>
            <person name="Goldberg J."/>
            <person name="Griggs A."/>
            <person name="Gujja S."/>
            <person name="Hansen M."/>
            <person name="Howarth C."/>
            <person name="Imamovic A."/>
            <person name="Ireland A."/>
            <person name="Larimer J."/>
            <person name="McCowan C."/>
            <person name="Murphy C."/>
            <person name="Pearson M."/>
            <person name="Poon T.W."/>
            <person name="Priest M."/>
            <person name="Roberts A."/>
            <person name="Saif S."/>
            <person name="Shea T."/>
            <person name="Sykes S."/>
            <person name="Wortman J."/>
            <person name="Nusbaum C."/>
            <person name="Birren B."/>
        </authorList>
    </citation>
    <scope>NUCLEOTIDE SEQUENCE [LARGE SCALE GENOMIC DNA]</scope>
    <source>
        <strain evidence="2 3">INRA-310</strain>
    </source>
</reference>
<name>W2PYC9_PHYN3</name>
<dbReference type="OrthoDB" id="126316at2759"/>
<accession>W2PYC9</accession>
<dbReference type="EMBL" id="KI669598">
    <property type="protein sequence ID" value="ETN05887.1"/>
    <property type="molecule type" value="Genomic_DNA"/>
</dbReference>
<dbReference type="GeneID" id="20192059"/>
<dbReference type="Proteomes" id="UP000018817">
    <property type="component" value="Unassembled WGS sequence"/>
</dbReference>
<organism evidence="2 3">
    <name type="scientific">Phytophthora nicotianae (strain INRA-310)</name>
    <name type="common">Phytophthora parasitica</name>
    <dbReference type="NCBI Taxonomy" id="761204"/>
    <lineage>
        <taxon>Eukaryota</taxon>
        <taxon>Sar</taxon>
        <taxon>Stramenopiles</taxon>
        <taxon>Oomycota</taxon>
        <taxon>Peronosporomycetes</taxon>
        <taxon>Peronosporales</taxon>
        <taxon>Peronosporaceae</taxon>
        <taxon>Phytophthora</taxon>
    </lineage>
</organism>
<reference evidence="3" key="1">
    <citation type="submission" date="2011-12" db="EMBL/GenBank/DDBJ databases">
        <authorList>
            <consortium name="The Broad Institute Genome Sequencing Platform"/>
            <person name="Russ C."/>
            <person name="Tyler B."/>
            <person name="Panabieres F."/>
            <person name="Shan W."/>
            <person name="Tripathy S."/>
            <person name="Grunwald N."/>
            <person name="Machado M."/>
            <person name="Young S.K."/>
            <person name="Zeng Q."/>
            <person name="Gargeya S."/>
            <person name="Fitzgerald M."/>
            <person name="Haas B."/>
            <person name="Abouelleil A."/>
            <person name="Alvarado L."/>
            <person name="Arachchi H.M."/>
            <person name="Berlin A."/>
            <person name="Chapman S.B."/>
            <person name="Gearin G."/>
            <person name="Goldberg J."/>
            <person name="Griggs A."/>
            <person name="Gujja S."/>
            <person name="Hansen M."/>
            <person name="Heiman D."/>
            <person name="Howarth C."/>
            <person name="Larimer J."/>
            <person name="Lui A."/>
            <person name="MacDonald P.J.P."/>
            <person name="McCowen C."/>
            <person name="Montmayeur A."/>
            <person name="Murphy C."/>
            <person name="Neiman D."/>
            <person name="Pearson M."/>
            <person name="Priest M."/>
            <person name="Roberts A."/>
            <person name="Saif S."/>
            <person name="Shea T."/>
            <person name="Sisk P."/>
            <person name="Stolte C."/>
            <person name="Sykes S."/>
            <person name="Wortman J."/>
            <person name="Nusbaum C."/>
            <person name="Birren B."/>
        </authorList>
    </citation>
    <scope>NUCLEOTIDE SEQUENCE [LARGE SCALE GENOMIC DNA]</scope>
    <source>
        <strain evidence="3">INRA-310</strain>
    </source>
</reference>